<evidence type="ECO:0000256" key="7">
    <source>
        <dbReference type="SAM" id="Phobius"/>
    </source>
</evidence>
<evidence type="ECO:0000256" key="1">
    <source>
        <dbReference type="ARBA" id="ARBA00022670"/>
    </source>
</evidence>
<feature type="transmembrane region" description="Helical" evidence="7">
    <location>
        <begin position="150"/>
        <end position="172"/>
    </location>
</feature>
<sequence length="414" mass="45633">MTPSLFSTLFIVALVVSVALRLWLSLRQARHVAAHRAAVPAAFAASITLDDHQKAADYTLAKGRLGRIDLAVSSLWLLILTLGGGLQSLSNLATSFVPETSLWHGVVLFGLLSVAGFVIDLPLSLYSTFRLEAQFGFNRMTPGLFVVDTLKQVGLTAAIGAPVLWVVLWLMQGMGANWWLWVCAFWLGFNLLGMVIFPVFIAPLFNKFSPLENEAVKARVEALLERCGFRSKGLFVMDGSKRSAHGNAYFTGFGAGKRIVFFDTLLATLTPEETEAVLAHELGHFKHRHLWKRIAVMGLAVLALLWALGFLMQQPWFYQGLGVTAQSNANALILFSLILPIVLFPLTPLTSMWSRKHEFEADAYARKQTNAADLVTALVKLYKENAATLTPDPLHSLFYDSHPPASIRIGRLQA</sequence>
<dbReference type="Gene3D" id="3.30.2010.10">
    <property type="entry name" value="Metalloproteases ('zincins'), catalytic domain"/>
    <property type="match status" value="1"/>
</dbReference>
<keyword evidence="3 6" id="KW-0378">Hydrolase</keyword>
<keyword evidence="11" id="KW-1185">Reference proteome</keyword>
<dbReference type="Proteomes" id="UP001500547">
    <property type="component" value="Unassembled WGS sequence"/>
</dbReference>
<keyword evidence="2" id="KW-0479">Metal-binding</keyword>
<name>A0ABP9R188_9RHOO</name>
<evidence type="ECO:0000313" key="10">
    <source>
        <dbReference type="EMBL" id="GAA5170387.1"/>
    </source>
</evidence>
<keyword evidence="5 6" id="KW-0482">Metalloprotease</keyword>
<keyword evidence="7" id="KW-0812">Transmembrane</keyword>
<dbReference type="InterPro" id="IPR032456">
    <property type="entry name" value="Peptidase_M48_N"/>
</dbReference>
<dbReference type="InterPro" id="IPR001915">
    <property type="entry name" value="Peptidase_M48"/>
</dbReference>
<proteinExistence type="inferred from homology"/>
<evidence type="ECO:0000256" key="3">
    <source>
        <dbReference type="ARBA" id="ARBA00022801"/>
    </source>
</evidence>
<evidence type="ECO:0000256" key="2">
    <source>
        <dbReference type="ARBA" id="ARBA00022723"/>
    </source>
</evidence>
<feature type="transmembrane region" description="Helical" evidence="7">
    <location>
        <begin position="102"/>
        <end position="129"/>
    </location>
</feature>
<evidence type="ECO:0000256" key="5">
    <source>
        <dbReference type="ARBA" id="ARBA00023049"/>
    </source>
</evidence>
<feature type="transmembrane region" description="Helical" evidence="7">
    <location>
        <begin position="70"/>
        <end position="90"/>
    </location>
</feature>
<dbReference type="Pfam" id="PF16491">
    <property type="entry name" value="Peptidase_M48_N"/>
    <property type="match status" value="1"/>
</dbReference>
<comment type="cofactor">
    <cofactor evidence="6">
        <name>Zn(2+)</name>
        <dbReference type="ChEBI" id="CHEBI:29105"/>
    </cofactor>
    <text evidence="6">Binds 1 zinc ion per subunit.</text>
</comment>
<dbReference type="InterPro" id="IPR027057">
    <property type="entry name" value="CAXX_Prtase_1"/>
</dbReference>
<feature type="transmembrane region" description="Helical" evidence="7">
    <location>
        <begin position="294"/>
        <end position="312"/>
    </location>
</feature>
<evidence type="ECO:0000256" key="4">
    <source>
        <dbReference type="ARBA" id="ARBA00022833"/>
    </source>
</evidence>
<keyword evidence="7" id="KW-1133">Transmembrane helix</keyword>
<dbReference type="EMBL" id="BAABLD010000017">
    <property type="protein sequence ID" value="GAA5170387.1"/>
    <property type="molecule type" value="Genomic_DNA"/>
</dbReference>
<feature type="transmembrane region" description="Helical" evidence="7">
    <location>
        <begin position="6"/>
        <end position="24"/>
    </location>
</feature>
<feature type="domain" description="Peptidase M48" evidence="8">
    <location>
        <begin position="210"/>
        <end position="413"/>
    </location>
</feature>
<evidence type="ECO:0000313" key="11">
    <source>
        <dbReference type="Proteomes" id="UP001500547"/>
    </source>
</evidence>
<dbReference type="Pfam" id="PF01435">
    <property type="entry name" value="Peptidase_M48"/>
    <property type="match status" value="1"/>
</dbReference>
<keyword evidence="7" id="KW-0472">Membrane</keyword>
<dbReference type="RefSeq" id="WP_345534234.1">
    <property type="nucleotide sequence ID" value="NZ_BAABLD010000017.1"/>
</dbReference>
<protein>
    <submittedName>
        <fullName evidence="10">M48 family metallopeptidase</fullName>
    </submittedName>
</protein>
<comment type="caution">
    <text evidence="10">The sequence shown here is derived from an EMBL/GenBank/DDBJ whole genome shotgun (WGS) entry which is preliminary data.</text>
</comment>
<evidence type="ECO:0000259" key="8">
    <source>
        <dbReference type="Pfam" id="PF01435"/>
    </source>
</evidence>
<evidence type="ECO:0000256" key="6">
    <source>
        <dbReference type="RuleBase" id="RU003983"/>
    </source>
</evidence>
<dbReference type="PANTHER" id="PTHR10120">
    <property type="entry name" value="CAAX PRENYL PROTEASE 1"/>
    <property type="match status" value="1"/>
</dbReference>
<reference evidence="11" key="1">
    <citation type="journal article" date="2019" name="Int. J. Syst. Evol. Microbiol.">
        <title>The Global Catalogue of Microorganisms (GCM) 10K type strain sequencing project: providing services to taxonomists for standard genome sequencing and annotation.</title>
        <authorList>
            <consortium name="The Broad Institute Genomics Platform"/>
            <consortium name="The Broad Institute Genome Sequencing Center for Infectious Disease"/>
            <person name="Wu L."/>
            <person name="Ma J."/>
        </authorList>
    </citation>
    <scope>NUCLEOTIDE SEQUENCE [LARGE SCALE GENOMIC DNA]</scope>
    <source>
        <strain evidence="11">JCM 18715</strain>
    </source>
</reference>
<accession>A0ABP9R188</accession>
<feature type="transmembrane region" description="Helical" evidence="7">
    <location>
        <begin position="178"/>
        <end position="201"/>
    </location>
</feature>
<keyword evidence="1 6" id="KW-0645">Protease</keyword>
<keyword evidence="4 6" id="KW-0862">Zinc</keyword>
<organism evidence="10 11">
    <name type="scientific">Viridibacterium curvum</name>
    <dbReference type="NCBI Taxonomy" id="1101404"/>
    <lineage>
        <taxon>Bacteria</taxon>
        <taxon>Pseudomonadati</taxon>
        <taxon>Pseudomonadota</taxon>
        <taxon>Betaproteobacteria</taxon>
        <taxon>Rhodocyclales</taxon>
        <taxon>Rhodocyclaceae</taxon>
        <taxon>Viridibacterium</taxon>
    </lineage>
</organism>
<evidence type="ECO:0000259" key="9">
    <source>
        <dbReference type="Pfam" id="PF16491"/>
    </source>
</evidence>
<feature type="transmembrane region" description="Helical" evidence="7">
    <location>
        <begin position="332"/>
        <end position="349"/>
    </location>
</feature>
<dbReference type="CDD" id="cd07343">
    <property type="entry name" value="M48A_Zmpste24p_like"/>
    <property type="match status" value="1"/>
</dbReference>
<feature type="domain" description="CAAX prenyl protease 1 N-terminal" evidence="9">
    <location>
        <begin position="28"/>
        <end position="207"/>
    </location>
</feature>
<gene>
    <name evidence="10" type="ORF">GCM10025770_33230</name>
</gene>
<comment type="similarity">
    <text evidence="6">Belongs to the peptidase M48 family.</text>
</comment>